<evidence type="ECO:0000256" key="5">
    <source>
        <dbReference type="ARBA" id="ARBA00022605"/>
    </source>
</evidence>
<dbReference type="NCBIfam" id="NF003433">
    <property type="entry name" value="PRK04949.1"/>
    <property type="match status" value="1"/>
</dbReference>
<dbReference type="PANTHER" id="PTHR37468:SF1">
    <property type="entry name" value="SULFATE TRANSPORTER CYSZ"/>
    <property type="match status" value="1"/>
</dbReference>
<dbReference type="RefSeq" id="WP_200345813.1">
    <property type="nucleotide sequence ID" value="NZ_NRSJ01000012.1"/>
</dbReference>
<evidence type="ECO:0000256" key="3">
    <source>
        <dbReference type="ARBA" id="ARBA00022475"/>
    </source>
</evidence>
<dbReference type="InterPro" id="IPR050480">
    <property type="entry name" value="CysZ-like"/>
</dbReference>
<dbReference type="GO" id="GO:0005886">
    <property type="term" value="C:plasma membrane"/>
    <property type="evidence" value="ECO:0007669"/>
    <property type="project" value="UniProtKB-SubCell"/>
</dbReference>
<name>A0AAJ0U3I6_9GAMM</name>
<keyword evidence="8 11" id="KW-0764">Sulfate transport</keyword>
<keyword evidence="10 11" id="KW-0198">Cysteine biosynthesis</keyword>
<reference evidence="12" key="1">
    <citation type="submission" date="2017-08" db="EMBL/GenBank/DDBJ databases">
        <authorList>
            <person name="Imhoff J.F."/>
            <person name="Rahn T."/>
            <person name="Kuenzel S."/>
            <person name="Neulinger S.C."/>
        </authorList>
    </citation>
    <scope>NUCLEOTIDE SEQUENCE</scope>
    <source>
        <strain evidence="12">DSM 11080</strain>
    </source>
</reference>
<evidence type="ECO:0000256" key="11">
    <source>
        <dbReference type="HAMAP-Rule" id="MF_00468"/>
    </source>
</evidence>
<keyword evidence="13" id="KW-1185">Reference proteome</keyword>
<reference evidence="12" key="2">
    <citation type="journal article" date="2020" name="Microorganisms">
        <title>Osmotic Adaptation and Compatible Solute Biosynthesis of Phototrophic Bacteria as Revealed from Genome Analyses.</title>
        <authorList>
            <person name="Imhoff J.F."/>
            <person name="Rahn T."/>
            <person name="Kunzel S."/>
            <person name="Keller A."/>
            <person name="Neulinger S.C."/>
        </authorList>
    </citation>
    <scope>NUCLEOTIDE SEQUENCE</scope>
    <source>
        <strain evidence="12">DSM 11080</strain>
    </source>
</reference>
<sequence>MSSNPVRGAAFMLDGLTLLSRPGLKRYVAIPFLVNLLVFTGAIWYGLARFGDAVAWMEQQLPTWLQWLDWLLWPLFVLALLVIVFYSFTLVANFLASPFNGLLAEKAEALLTGRAVDEPLDTAKLIKELPQTLWDEVRKVLYALVWTIPFLILAFVVPLIGPLIWFLFSAWMLAVQYSDFPMGNHGLLFRDQRACLRERRFTAIGFGAAATGLTMIPILNFIAMPAAVAGATAMWVKVMQETRTAQAKANP</sequence>
<evidence type="ECO:0000313" key="12">
    <source>
        <dbReference type="EMBL" id="MBK1704609.1"/>
    </source>
</evidence>
<dbReference type="InterPro" id="IPR059112">
    <property type="entry name" value="CysZ/EI24"/>
</dbReference>
<accession>A0AAJ0U3I6</accession>
<feature type="transmembrane region" description="Helical" evidence="11">
    <location>
        <begin position="201"/>
        <end position="228"/>
    </location>
</feature>
<keyword evidence="2 11" id="KW-0813">Transport</keyword>
<organism evidence="12 13">
    <name type="scientific">Halochromatium glycolicum</name>
    <dbReference type="NCBI Taxonomy" id="85075"/>
    <lineage>
        <taxon>Bacteria</taxon>
        <taxon>Pseudomonadati</taxon>
        <taxon>Pseudomonadota</taxon>
        <taxon>Gammaproteobacteria</taxon>
        <taxon>Chromatiales</taxon>
        <taxon>Chromatiaceae</taxon>
        <taxon>Halochromatium</taxon>
    </lineage>
</organism>
<keyword evidence="7 11" id="KW-1133">Transmembrane helix</keyword>
<evidence type="ECO:0000256" key="6">
    <source>
        <dbReference type="ARBA" id="ARBA00022692"/>
    </source>
</evidence>
<evidence type="ECO:0000256" key="9">
    <source>
        <dbReference type="ARBA" id="ARBA00023136"/>
    </source>
</evidence>
<evidence type="ECO:0000256" key="2">
    <source>
        <dbReference type="ARBA" id="ARBA00022448"/>
    </source>
</evidence>
<dbReference type="GO" id="GO:0009675">
    <property type="term" value="F:high-affinity sulfate:proton symporter activity"/>
    <property type="evidence" value="ECO:0007669"/>
    <property type="project" value="TreeGrafter"/>
</dbReference>
<comment type="caution">
    <text evidence="12">The sequence shown here is derived from an EMBL/GenBank/DDBJ whole genome shotgun (WGS) entry which is preliminary data.</text>
</comment>
<evidence type="ECO:0000256" key="10">
    <source>
        <dbReference type="ARBA" id="ARBA00023192"/>
    </source>
</evidence>
<comment type="subcellular location">
    <subcellularLocation>
        <location evidence="11">Cell inner membrane</location>
        <topology evidence="11">Multi-pass membrane protein</topology>
    </subcellularLocation>
    <subcellularLocation>
        <location evidence="1">Membrane</location>
        <topology evidence="1">Multi-pass membrane protein</topology>
    </subcellularLocation>
</comment>
<keyword evidence="5 11" id="KW-0028">Amino-acid biosynthesis</keyword>
<dbReference type="GO" id="GO:0019344">
    <property type="term" value="P:cysteine biosynthetic process"/>
    <property type="evidence" value="ECO:0007669"/>
    <property type="project" value="UniProtKB-UniRule"/>
</dbReference>
<protein>
    <recommendedName>
        <fullName evidence="11">Sulfate transporter CysZ</fullName>
    </recommendedName>
</protein>
<evidence type="ECO:0000256" key="8">
    <source>
        <dbReference type="ARBA" id="ARBA00023032"/>
    </source>
</evidence>
<feature type="transmembrane region" description="Helical" evidence="11">
    <location>
        <begin position="71"/>
        <end position="96"/>
    </location>
</feature>
<evidence type="ECO:0000256" key="7">
    <source>
        <dbReference type="ARBA" id="ARBA00022989"/>
    </source>
</evidence>
<dbReference type="PANTHER" id="PTHR37468">
    <property type="entry name" value="SULFATE TRANSPORTER CYSZ"/>
    <property type="match status" value="1"/>
</dbReference>
<dbReference type="GO" id="GO:0000103">
    <property type="term" value="P:sulfate assimilation"/>
    <property type="evidence" value="ECO:0007669"/>
    <property type="project" value="InterPro"/>
</dbReference>
<gene>
    <name evidence="11" type="primary">cysZ</name>
    <name evidence="12" type="ORF">CKO40_08680</name>
</gene>
<keyword evidence="4 11" id="KW-0997">Cell inner membrane</keyword>
<comment type="similarity">
    <text evidence="11">Belongs to the CysZ family.</text>
</comment>
<dbReference type="Proteomes" id="UP001296776">
    <property type="component" value="Unassembled WGS sequence"/>
</dbReference>
<evidence type="ECO:0000256" key="1">
    <source>
        <dbReference type="ARBA" id="ARBA00004141"/>
    </source>
</evidence>
<keyword evidence="9 11" id="KW-0472">Membrane</keyword>
<keyword evidence="6 11" id="KW-0812">Transmembrane</keyword>
<dbReference type="HAMAP" id="MF_00468">
    <property type="entry name" value="CysZ"/>
    <property type="match status" value="1"/>
</dbReference>
<dbReference type="AlphaFoldDB" id="A0AAJ0U3I6"/>
<dbReference type="Pfam" id="PF07264">
    <property type="entry name" value="EI24"/>
    <property type="match status" value="1"/>
</dbReference>
<feature type="transmembrane region" description="Helical" evidence="11">
    <location>
        <begin position="27"/>
        <end position="47"/>
    </location>
</feature>
<proteinExistence type="inferred from homology"/>
<evidence type="ECO:0000256" key="4">
    <source>
        <dbReference type="ARBA" id="ARBA00022519"/>
    </source>
</evidence>
<keyword evidence="3 11" id="KW-1003">Cell membrane</keyword>
<comment type="function">
    <text evidence="11">High affinity, high specificity proton-dependent sulfate transporter, which mediates sulfate uptake. Provides the sulfur source for the cysteine synthesis pathway.</text>
</comment>
<dbReference type="EMBL" id="NRSJ01000012">
    <property type="protein sequence ID" value="MBK1704609.1"/>
    <property type="molecule type" value="Genomic_DNA"/>
</dbReference>
<dbReference type="InterPro" id="IPR022985">
    <property type="entry name" value="Sulfate_CysZ"/>
</dbReference>
<feature type="transmembrane region" description="Helical" evidence="11">
    <location>
        <begin position="140"/>
        <end position="157"/>
    </location>
</feature>
<evidence type="ECO:0000313" key="13">
    <source>
        <dbReference type="Proteomes" id="UP001296776"/>
    </source>
</evidence>